<dbReference type="InterPro" id="IPR036298">
    <property type="entry name" value="Chalcone_isomerase_sf"/>
</dbReference>
<comment type="caution">
    <text evidence="9">The sequence shown here is derived from an EMBL/GenBank/DDBJ whole genome shotgun (WGS) entry which is preliminary data.</text>
</comment>
<dbReference type="SUPFAM" id="SSF54626">
    <property type="entry name" value="Chalcone isomerase"/>
    <property type="match status" value="1"/>
</dbReference>
<dbReference type="InterPro" id="IPR044164">
    <property type="entry name" value="CFI"/>
</dbReference>
<dbReference type="EMBL" id="JANAVB010007399">
    <property type="protein sequence ID" value="KAJ6843042.1"/>
    <property type="molecule type" value="Genomic_DNA"/>
</dbReference>
<keyword evidence="3 9" id="KW-0413">Isomerase</keyword>
<dbReference type="PANTHER" id="PTHR28039">
    <property type="entry name" value="CHALCONE--FLAVONONE ISOMERASE 1-RELATED"/>
    <property type="match status" value="1"/>
</dbReference>
<dbReference type="Proteomes" id="UP001140949">
    <property type="component" value="Unassembled WGS sequence"/>
</dbReference>
<dbReference type="AlphaFoldDB" id="A0AAX6HQF3"/>
<keyword evidence="4" id="KW-0284">Flavonoid biosynthesis</keyword>
<comment type="function">
    <text evidence="5">Catalyzes the intramolecular cyclization of bicyclic chalcones into tricyclic (S)-flavanones. Responsible for the isomerization of 4,2',4',6'-tetrahydroxychalcone (also termed chalcone) into naringenin.</text>
</comment>
<dbReference type="InterPro" id="IPR016087">
    <property type="entry name" value="Chalcone_isomerase"/>
</dbReference>
<evidence type="ECO:0000256" key="7">
    <source>
        <dbReference type="RuleBase" id="RU361158"/>
    </source>
</evidence>
<gene>
    <name evidence="9" type="ORF">M6B38_299855</name>
</gene>
<evidence type="ECO:0000259" key="8">
    <source>
        <dbReference type="Pfam" id="PF02431"/>
    </source>
</evidence>
<reference evidence="9" key="2">
    <citation type="submission" date="2023-04" db="EMBL/GenBank/DDBJ databases">
        <authorList>
            <person name="Bruccoleri R.E."/>
            <person name="Oakeley E.J."/>
            <person name="Faust A.-M."/>
            <person name="Dessus-Babus S."/>
            <person name="Altorfer M."/>
            <person name="Burckhardt D."/>
            <person name="Oertli M."/>
            <person name="Naumann U."/>
            <person name="Petersen F."/>
            <person name="Wong J."/>
        </authorList>
    </citation>
    <scope>NUCLEOTIDE SEQUENCE</scope>
    <source>
        <strain evidence="9">GSM-AAB239-AS_SAM_17_03QT</strain>
        <tissue evidence="9">Leaf</tissue>
    </source>
</reference>
<evidence type="ECO:0000256" key="3">
    <source>
        <dbReference type="ARBA" id="ARBA00023235"/>
    </source>
</evidence>
<evidence type="ECO:0000313" key="9">
    <source>
        <dbReference type="EMBL" id="KAJ6843042.1"/>
    </source>
</evidence>
<proteinExistence type="inferred from homology"/>
<dbReference type="Gene3D" id="3.50.70.10">
    <property type="match status" value="1"/>
</dbReference>
<accession>A0AAX6HQF3</accession>
<dbReference type="InterPro" id="IPR016088">
    <property type="entry name" value="Chalcone_isomerase_3-sand"/>
</dbReference>
<dbReference type="PANTHER" id="PTHR28039:SF8">
    <property type="entry name" value="CHALCONE--FLAVANONE ISOMERASE 1-RELATED"/>
    <property type="match status" value="1"/>
</dbReference>
<evidence type="ECO:0000313" key="10">
    <source>
        <dbReference type="Proteomes" id="UP001140949"/>
    </source>
</evidence>
<evidence type="ECO:0000256" key="5">
    <source>
        <dbReference type="ARBA" id="ARBA00025429"/>
    </source>
</evidence>
<reference evidence="9" key="1">
    <citation type="journal article" date="2023" name="GigaByte">
        <title>Genome assembly of the bearded iris, Iris pallida Lam.</title>
        <authorList>
            <person name="Bruccoleri R.E."/>
            <person name="Oakeley E.J."/>
            <person name="Faust A.M.E."/>
            <person name="Altorfer M."/>
            <person name="Dessus-Babus S."/>
            <person name="Burckhardt D."/>
            <person name="Oertli M."/>
            <person name="Naumann U."/>
            <person name="Petersen F."/>
            <person name="Wong J."/>
        </authorList>
    </citation>
    <scope>NUCLEOTIDE SEQUENCE</scope>
    <source>
        <strain evidence="9">GSM-AAB239-AS_SAM_17_03QT</strain>
    </source>
</reference>
<dbReference type="GO" id="GO:0009813">
    <property type="term" value="P:flavonoid biosynthetic process"/>
    <property type="evidence" value="ECO:0007669"/>
    <property type="project" value="UniProtKB-KW"/>
</dbReference>
<name>A0AAX6HQF3_IRIPA</name>
<evidence type="ECO:0000256" key="2">
    <source>
        <dbReference type="ARBA" id="ARBA00007166"/>
    </source>
</evidence>
<protein>
    <recommendedName>
        <fullName evidence="7">Chalcone-flavonone isomerase family protein</fullName>
    </recommendedName>
</protein>
<organism evidence="9 10">
    <name type="scientific">Iris pallida</name>
    <name type="common">Sweet iris</name>
    <dbReference type="NCBI Taxonomy" id="29817"/>
    <lineage>
        <taxon>Eukaryota</taxon>
        <taxon>Viridiplantae</taxon>
        <taxon>Streptophyta</taxon>
        <taxon>Embryophyta</taxon>
        <taxon>Tracheophyta</taxon>
        <taxon>Spermatophyta</taxon>
        <taxon>Magnoliopsida</taxon>
        <taxon>Liliopsida</taxon>
        <taxon>Asparagales</taxon>
        <taxon>Iridaceae</taxon>
        <taxon>Iridoideae</taxon>
        <taxon>Irideae</taxon>
        <taxon>Iris</taxon>
    </lineage>
</organism>
<sequence length="229" mass="24265">MGEVSPVPVTELEVDGVLFPPVLTPPGSSKAHFLGGAGVRGMDIGGNFVRFTSIGVYLEKGAAIEALAAKWKGKTAEELVASVEFFRDITMGSFDKFTKVTMILPLTGKQYAEKVCENCVAHWKAIGIYTDAEAAAVEKFKQVLEPETFPPGSSILFHHSATGTLTIAFSKDESIPEAGVAVIENRPLTVAILESIIGEHGVSPAAKQSLALRVASHLNQVQSGQTVNA</sequence>
<evidence type="ECO:0000256" key="1">
    <source>
        <dbReference type="ARBA" id="ARBA00004966"/>
    </source>
</evidence>
<keyword evidence="10" id="KW-1185">Reference proteome</keyword>
<dbReference type="Pfam" id="PF02431">
    <property type="entry name" value="Chalcone"/>
    <property type="match status" value="1"/>
</dbReference>
<dbReference type="GO" id="GO:0045430">
    <property type="term" value="F:chalcone isomerase activity"/>
    <property type="evidence" value="ECO:0007669"/>
    <property type="project" value="UniProtKB-EC"/>
</dbReference>
<dbReference type="Gene3D" id="1.10.890.20">
    <property type="match status" value="1"/>
</dbReference>
<evidence type="ECO:0000256" key="6">
    <source>
        <dbReference type="ARBA" id="ARBA00034056"/>
    </source>
</evidence>
<comment type="catalytic activity">
    <reaction evidence="6">
        <text>a chalcone = a flavanone.</text>
        <dbReference type="EC" id="5.5.1.6"/>
    </reaction>
</comment>
<comment type="similarity">
    <text evidence="2 7">Belongs to the chalcone isomerase family.</text>
</comment>
<evidence type="ECO:0000256" key="4">
    <source>
        <dbReference type="ARBA" id="ARBA00023241"/>
    </source>
</evidence>
<feature type="domain" description="Chalcone isomerase" evidence="8">
    <location>
        <begin position="14"/>
        <end position="215"/>
    </location>
</feature>
<dbReference type="InterPro" id="IPR016089">
    <property type="entry name" value="Chalcone_isomerase_bundle_sf"/>
</dbReference>
<comment type="pathway">
    <text evidence="1">Secondary metabolite biosynthesis; flavonoid biosynthesis.</text>
</comment>